<evidence type="ECO:0000259" key="7">
    <source>
        <dbReference type="PROSITE" id="PS51910"/>
    </source>
</evidence>
<dbReference type="PROSITE" id="PS01095">
    <property type="entry name" value="GH18_1"/>
    <property type="match status" value="1"/>
</dbReference>
<evidence type="ECO:0000313" key="9">
    <source>
        <dbReference type="Proteomes" id="UP000075243"/>
    </source>
</evidence>
<feature type="domain" description="GH18" evidence="7">
    <location>
        <begin position="29"/>
        <end position="304"/>
    </location>
</feature>
<dbReference type="OMA" id="SAKKCTE"/>
<dbReference type="PROSITE" id="PS51910">
    <property type="entry name" value="GH18_2"/>
    <property type="match status" value="1"/>
</dbReference>
<feature type="signal peptide" evidence="6">
    <location>
        <begin position="1"/>
        <end position="22"/>
    </location>
</feature>
<sequence length="304" mass="33566">MASNMQALVISLLLSLFTFSSSSPDNGNGGIAIYWGQNNGDGDLISTCDTNKYKIVLLAFLNKFGGGRIPAWNFAGHCDNGAWKKCYELEPEIKHCQAKGIKVLLSIGGAPGFSDYSISSAEDAKIVANYLYTNFLSGQFGPLGSVTLDGIDFDIEVTEDHWDDLARELDTLRRTKGRYFHLSAAPQCPIPVHFLGKAIATGLFDYVLVQFYNNPDAAWIGYIEPEKLISEVLPHVKNAPNYGGVMLWDRFRDVQNNYSGQILPYVVKLKDALLSVTDAIYGCVSNALHRVLTLNPYHYVPNPN</sequence>
<dbReference type="EMBL" id="KQ484076">
    <property type="protein sequence ID" value="KYP37714.1"/>
    <property type="molecule type" value="Genomic_DNA"/>
</dbReference>
<evidence type="ECO:0000256" key="5">
    <source>
        <dbReference type="RuleBase" id="RU004453"/>
    </source>
</evidence>
<dbReference type="InterPro" id="IPR017853">
    <property type="entry name" value="GH"/>
</dbReference>
<dbReference type="InterPro" id="IPR050542">
    <property type="entry name" value="Glycosyl_Hydrlase18_Chitinase"/>
</dbReference>
<dbReference type="Pfam" id="PF00704">
    <property type="entry name" value="Glyco_hydro_18"/>
    <property type="match status" value="1"/>
</dbReference>
<evidence type="ECO:0000256" key="2">
    <source>
        <dbReference type="ARBA" id="ARBA00022801"/>
    </source>
</evidence>
<dbReference type="Gene3D" id="3.20.20.80">
    <property type="entry name" value="Glycosidases"/>
    <property type="match status" value="2"/>
</dbReference>
<name>A0A151R532_CAJCA</name>
<evidence type="ECO:0000313" key="8">
    <source>
        <dbReference type="EMBL" id="KYP37714.1"/>
    </source>
</evidence>
<dbReference type="GO" id="GO:0005576">
    <property type="term" value="C:extracellular region"/>
    <property type="evidence" value="ECO:0007669"/>
    <property type="project" value="TreeGrafter"/>
</dbReference>
<dbReference type="EC" id="3.2.1.14" evidence="1"/>
<protein>
    <recommendedName>
        <fullName evidence="1">chitinase</fullName>
        <ecNumber evidence="1">3.2.1.14</ecNumber>
    </recommendedName>
</protein>
<dbReference type="PANTHER" id="PTHR45708">
    <property type="entry name" value="ENDOCHITINASE"/>
    <property type="match status" value="1"/>
</dbReference>
<dbReference type="InterPro" id="IPR045321">
    <property type="entry name" value="Cts1-like"/>
</dbReference>
<keyword evidence="2 4" id="KW-0378">Hydrolase</keyword>
<dbReference type="GO" id="GO:0008843">
    <property type="term" value="F:endochitinase activity"/>
    <property type="evidence" value="ECO:0007669"/>
    <property type="project" value="UniProtKB-EC"/>
</dbReference>
<dbReference type="Proteomes" id="UP000075243">
    <property type="component" value="Unassembled WGS sequence"/>
</dbReference>
<keyword evidence="3 4" id="KW-0326">Glycosidase</keyword>
<reference evidence="8" key="1">
    <citation type="journal article" date="2012" name="Nat. Biotechnol.">
        <title>Draft genome sequence of pigeonpea (Cajanus cajan), an orphan legume crop of resource-poor farmers.</title>
        <authorList>
            <person name="Varshney R.K."/>
            <person name="Chen W."/>
            <person name="Li Y."/>
            <person name="Bharti A.K."/>
            <person name="Saxena R.K."/>
            <person name="Schlueter J.A."/>
            <person name="Donoghue M.T."/>
            <person name="Azam S."/>
            <person name="Fan G."/>
            <person name="Whaley A.M."/>
            <person name="Farmer A.D."/>
            <person name="Sheridan J."/>
            <person name="Iwata A."/>
            <person name="Tuteja R."/>
            <person name="Penmetsa R.V."/>
            <person name="Wu W."/>
            <person name="Upadhyaya H.D."/>
            <person name="Yang S.P."/>
            <person name="Shah T."/>
            <person name="Saxena K.B."/>
            <person name="Michael T."/>
            <person name="McCombie W.R."/>
            <person name="Yang B."/>
            <person name="Zhang G."/>
            <person name="Yang H."/>
            <person name="Wang J."/>
            <person name="Spillane C."/>
            <person name="Cook D.R."/>
            <person name="May G.D."/>
            <person name="Xu X."/>
            <person name="Jackson S.A."/>
        </authorList>
    </citation>
    <scope>NUCLEOTIDE SEQUENCE [LARGE SCALE GENOMIC DNA]</scope>
</reference>
<feature type="chain" id="PRO_5007587715" description="chitinase" evidence="6">
    <location>
        <begin position="23"/>
        <end position="304"/>
    </location>
</feature>
<evidence type="ECO:0000256" key="6">
    <source>
        <dbReference type="SAM" id="SignalP"/>
    </source>
</evidence>
<dbReference type="InterPro" id="IPR001579">
    <property type="entry name" value="Glyco_hydro_18_chit_AS"/>
</dbReference>
<proteinExistence type="inferred from homology"/>
<dbReference type="SUPFAM" id="SSF51445">
    <property type="entry name" value="(Trans)glycosidases"/>
    <property type="match status" value="1"/>
</dbReference>
<keyword evidence="9" id="KW-1185">Reference proteome</keyword>
<gene>
    <name evidence="8" type="ORF">KK1_041083</name>
</gene>
<accession>A0A151R532</accession>
<keyword evidence="6" id="KW-0732">Signal</keyword>
<dbReference type="CDD" id="cd02877">
    <property type="entry name" value="GH18_hevamine_XipI_class_III"/>
    <property type="match status" value="1"/>
</dbReference>
<organism evidence="8 9">
    <name type="scientific">Cajanus cajan</name>
    <name type="common">Pigeon pea</name>
    <name type="synonym">Cajanus indicus</name>
    <dbReference type="NCBI Taxonomy" id="3821"/>
    <lineage>
        <taxon>Eukaryota</taxon>
        <taxon>Viridiplantae</taxon>
        <taxon>Streptophyta</taxon>
        <taxon>Embryophyta</taxon>
        <taxon>Tracheophyta</taxon>
        <taxon>Spermatophyta</taxon>
        <taxon>Magnoliopsida</taxon>
        <taxon>eudicotyledons</taxon>
        <taxon>Gunneridae</taxon>
        <taxon>Pentapetalae</taxon>
        <taxon>rosids</taxon>
        <taxon>fabids</taxon>
        <taxon>Fabales</taxon>
        <taxon>Fabaceae</taxon>
        <taxon>Papilionoideae</taxon>
        <taxon>50 kb inversion clade</taxon>
        <taxon>NPAAA clade</taxon>
        <taxon>indigoferoid/millettioid clade</taxon>
        <taxon>Phaseoleae</taxon>
        <taxon>Cajanus</taxon>
    </lineage>
</organism>
<evidence type="ECO:0000256" key="3">
    <source>
        <dbReference type="ARBA" id="ARBA00023295"/>
    </source>
</evidence>
<dbReference type="PANTHER" id="PTHR45708:SF31">
    <property type="entry name" value="III ACIDIC ENDOCHITINASE, PUTATIVE-RELATED"/>
    <property type="match status" value="1"/>
</dbReference>
<dbReference type="GO" id="GO:0005975">
    <property type="term" value="P:carbohydrate metabolic process"/>
    <property type="evidence" value="ECO:0007669"/>
    <property type="project" value="InterPro"/>
</dbReference>
<evidence type="ECO:0000256" key="1">
    <source>
        <dbReference type="ARBA" id="ARBA00012729"/>
    </source>
</evidence>
<comment type="similarity">
    <text evidence="5">Belongs to the glycosyl hydrolase 18 family.</text>
</comment>
<dbReference type="Gramene" id="C.cajan_41257.t">
    <property type="protein sequence ID" value="C.cajan_41257.t"/>
    <property type="gene ID" value="C.cajan_41257"/>
</dbReference>
<dbReference type="AlphaFoldDB" id="A0A151R532"/>
<evidence type="ECO:0000256" key="4">
    <source>
        <dbReference type="RuleBase" id="RU000489"/>
    </source>
</evidence>
<dbReference type="InterPro" id="IPR001223">
    <property type="entry name" value="Glyco_hydro18_cat"/>
</dbReference>